<dbReference type="InterPro" id="IPR011037">
    <property type="entry name" value="Pyrv_Knase-like_insert_dom_sf"/>
</dbReference>
<dbReference type="Gene3D" id="2.40.33.20">
    <property type="entry name" value="PK beta-barrel domain-like"/>
    <property type="match status" value="1"/>
</dbReference>
<accession>A0A6M1LJW3</accession>
<dbReference type="GO" id="GO:0030170">
    <property type="term" value="F:pyridoxal phosphate binding"/>
    <property type="evidence" value="ECO:0007669"/>
    <property type="project" value="InterPro"/>
</dbReference>
<dbReference type="InterPro" id="IPR005302">
    <property type="entry name" value="MoCF_Sase_C"/>
</dbReference>
<dbReference type="Pfam" id="PF03473">
    <property type="entry name" value="MOSC"/>
    <property type="match status" value="1"/>
</dbReference>
<reference evidence="2 3" key="2">
    <citation type="submission" date="2020-03" db="EMBL/GenBank/DDBJ databases">
        <title>Roseomonas stagni sp. nov., isolated from pond water in Japan.</title>
        <authorList>
            <person name="Furuhata K."/>
            <person name="Miyamoto H."/>
            <person name="Goto K."/>
        </authorList>
    </citation>
    <scope>NUCLEOTIDE SEQUENCE [LARGE SCALE GENOMIC DNA]</scope>
    <source>
        <strain evidence="2 3">PeD5</strain>
    </source>
</reference>
<dbReference type="GO" id="GO:0003824">
    <property type="term" value="F:catalytic activity"/>
    <property type="evidence" value="ECO:0007669"/>
    <property type="project" value="InterPro"/>
</dbReference>
<evidence type="ECO:0000313" key="2">
    <source>
        <dbReference type="EMBL" id="NGM20610.1"/>
    </source>
</evidence>
<dbReference type="EMBL" id="JAAIKB010000004">
    <property type="protein sequence ID" value="NGM20610.1"/>
    <property type="molecule type" value="Genomic_DNA"/>
</dbReference>
<dbReference type="GO" id="GO:0030151">
    <property type="term" value="F:molybdenum ion binding"/>
    <property type="evidence" value="ECO:0007669"/>
    <property type="project" value="InterPro"/>
</dbReference>
<organism evidence="2 3">
    <name type="scientific">Falsiroseomonas algicola</name>
    <dbReference type="NCBI Taxonomy" id="2716930"/>
    <lineage>
        <taxon>Bacteria</taxon>
        <taxon>Pseudomonadati</taxon>
        <taxon>Pseudomonadota</taxon>
        <taxon>Alphaproteobacteria</taxon>
        <taxon>Acetobacterales</taxon>
        <taxon>Roseomonadaceae</taxon>
        <taxon>Falsiroseomonas</taxon>
    </lineage>
</organism>
<feature type="domain" description="MOSC" evidence="1">
    <location>
        <begin position="100"/>
        <end position="250"/>
    </location>
</feature>
<name>A0A6M1LJW3_9PROT</name>
<evidence type="ECO:0000313" key="3">
    <source>
        <dbReference type="Proteomes" id="UP000475385"/>
    </source>
</evidence>
<dbReference type="PANTHER" id="PTHR36930">
    <property type="entry name" value="METAL-SULFUR CLUSTER BIOSYNTHESIS PROTEINS YUAD-RELATED"/>
    <property type="match status" value="1"/>
</dbReference>
<dbReference type="InterPro" id="IPR052716">
    <property type="entry name" value="MOSC_domain"/>
</dbReference>
<dbReference type="PANTHER" id="PTHR36930:SF1">
    <property type="entry name" value="MOSC DOMAIN-CONTAINING PROTEIN"/>
    <property type="match status" value="1"/>
</dbReference>
<comment type="caution">
    <text evidence="2">The sequence shown here is derived from an EMBL/GenBank/DDBJ whole genome shotgun (WGS) entry which is preliminary data.</text>
</comment>
<dbReference type="RefSeq" id="WP_164694525.1">
    <property type="nucleotide sequence ID" value="NZ_JAAIKB010000004.1"/>
</dbReference>
<dbReference type="SUPFAM" id="SSF50800">
    <property type="entry name" value="PK beta-barrel domain-like"/>
    <property type="match status" value="1"/>
</dbReference>
<sequence>MRVERITRFPVKGLTGELMDVVDIEAGQGLPHDRRFAFAQGDSPFDPAAPVWMQKRHFACLMANAGIAAIRSAYDPVTGMLLLMAPGFPHLAVDLDLAEDRARAAAWMTAFLGPEARGSLRLAEAPGHAFTDIAAKAVSIIGLSSVKALSEKVGMELDPTRFRANILFSGAAPFAELDWVGREFQLGATRVKIFKRTQRCPATEVNPETAVRDAKPQKWLREHYGHADMGVYAEVLEGGRVAVGDALEPLQADLLG</sequence>
<dbReference type="AlphaFoldDB" id="A0A6M1LJW3"/>
<proteinExistence type="predicted"/>
<dbReference type="Proteomes" id="UP000475385">
    <property type="component" value="Unassembled WGS sequence"/>
</dbReference>
<protein>
    <submittedName>
        <fullName evidence="2">MOSC domain-containing protein</fullName>
    </submittedName>
</protein>
<dbReference type="PROSITE" id="PS51340">
    <property type="entry name" value="MOSC"/>
    <property type="match status" value="1"/>
</dbReference>
<reference evidence="2 3" key="1">
    <citation type="submission" date="2020-02" db="EMBL/GenBank/DDBJ databases">
        <authorList>
            <person name="Kim H.M."/>
            <person name="Jeon C.O."/>
        </authorList>
    </citation>
    <scope>NUCLEOTIDE SEQUENCE [LARGE SCALE GENOMIC DNA]</scope>
    <source>
        <strain evidence="2 3">PeD5</strain>
    </source>
</reference>
<keyword evidence="3" id="KW-1185">Reference proteome</keyword>
<gene>
    <name evidence="2" type="ORF">G3576_11345</name>
</gene>
<evidence type="ECO:0000259" key="1">
    <source>
        <dbReference type="PROSITE" id="PS51340"/>
    </source>
</evidence>